<feature type="DNA-binding region" description="Fork-head" evidence="2">
    <location>
        <begin position="16"/>
        <end position="94"/>
    </location>
</feature>
<proteinExistence type="predicted"/>
<name>A0A177EJ91_9MICR</name>
<dbReference type="InterPro" id="IPR036390">
    <property type="entry name" value="WH_DNA-bd_sf"/>
</dbReference>
<dbReference type="AlphaFoldDB" id="A0A177EJ91"/>
<feature type="domain" description="Fork-head" evidence="3">
    <location>
        <begin position="16"/>
        <end position="94"/>
    </location>
</feature>
<evidence type="ECO:0000313" key="5">
    <source>
        <dbReference type="Proteomes" id="UP000185944"/>
    </source>
</evidence>
<dbReference type="GeneID" id="93646850"/>
<accession>A0A177EJ91</accession>
<evidence type="ECO:0000259" key="3">
    <source>
        <dbReference type="PROSITE" id="PS50039"/>
    </source>
</evidence>
<dbReference type="SMART" id="SM00339">
    <property type="entry name" value="FH"/>
    <property type="match status" value="1"/>
</dbReference>
<dbReference type="PROSITE" id="PS50039">
    <property type="entry name" value="FORK_HEAD_3"/>
    <property type="match status" value="1"/>
</dbReference>
<reference evidence="4 5" key="1">
    <citation type="submission" date="2016-02" db="EMBL/GenBank/DDBJ databases">
        <title>Discovery of a natural microsporidian pathogen with a broad tissue tropism in Caenorhabditis elegans.</title>
        <authorList>
            <person name="Luallen R.J."/>
            <person name="Reinke A.W."/>
            <person name="Tong L."/>
            <person name="Botts M.R."/>
            <person name="Felix M.-A."/>
            <person name="Troemel E.R."/>
        </authorList>
    </citation>
    <scope>NUCLEOTIDE SEQUENCE [LARGE SCALE GENOMIC DNA]</scope>
    <source>
        <strain evidence="4 5">JUm2807</strain>
    </source>
</reference>
<dbReference type="VEuPathDB" id="MicrosporidiaDB:NEDG_00500"/>
<dbReference type="Pfam" id="PF00250">
    <property type="entry name" value="Forkhead"/>
    <property type="match status" value="1"/>
</dbReference>
<dbReference type="Gene3D" id="1.10.10.10">
    <property type="entry name" value="Winged helix-like DNA-binding domain superfamily/Winged helix DNA-binding domain"/>
    <property type="match status" value="1"/>
</dbReference>
<evidence type="ECO:0000313" key="4">
    <source>
        <dbReference type="EMBL" id="OAG32025.1"/>
    </source>
</evidence>
<organism evidence="4 5">
    <name type="scientific">Nematocida displodere</name>
    <dbReference type="NCBI Taxonomy" id="1805483"/>
    <lineage>
        <taxon>Eukaryota</taxon>
        <taxon>Fungi</taxon>
        <taxon>Fungi incertae sedis</taxon>
        <taxon>Microsporidia</taxon>
        <taxon>Nematocida</taxon>
    </lineage>
</organism>
<keyword evidence="1 2" id="KW-0238">DNA-binding</keyword>
<dbReference type="OrthoDB" id="5954824at2759"/>
<sequence>MSHSKRHRHHPLRKIKKKTTYIHLITEAIKASPEGKLTTKNICTYLSTKHSEALPASLSHVWTNCIRQVLSKNPHFVCLKRKPGARFCEWIFFPFSIAKKRQKKEAKIDFRGNWMHVLSHAGSYKKFSATASKKTENNSSSPFTYL</sequence>
<evidence type="ECO:0000256" key="1">
    <source>
        <dbReference type="ARBA" id="ARBA00023125"/>
    </source>
</evidence>
<keyword evidence="5" id="KW-1185">Reference proteome</keyword>
<dbReference type="InterPro" id="IPR001766">
    <property type="entry name" value="Fork_head_dom"/>
</dbReference>
<dbReference type="GO" id="GO:0003700">
    <property type="term" value="F:DNA-binding transcription factor activity"/>
    <property type="evidence" value="ECO:0007669"/>
    <property type="project" value="InterPro"/>
</dbReference>
<dbReference type="InterPro" id="IPR036388">
    <property type="entry name" value="WH-like_DNA-bd_sf"/>
</dbReference>
<comment type="subcellular location">
    <subcellularLocation>
        <location evidence="2">Nucleus</location>
    </subcellularLocation>
</comment>
<keyword evidence="2" id="KW-0539">Nucleus</keyword>
<dbReference type="GO" id="GO:0005634">
    <property type="term" value="C:nucleus"/>
    <property type="evidence" value="ECO:0007669"/>
    <property type="project" value="UniProtKB-SubCell"/>
</dbReference>
<dbReference type="GO" id="GO:0043565">
    <property type="term" value="F:sequence-specific DNA binding"/>
    <property type="evidence" value="ECO:0007669"/>
    <property type="project" value="InterPro"/>
</dbReference>
<dbReference type="EMBL" id="LTDL01000014">
    <property type="protein sequence ID" value="OAG32025.1"/>
    <property type="molecule type" value="Genomic_DNA"/>
</dbReference>
<comment type="caution">
    <text evidence="4">The sequence shown here is derived from an EMBL/GenBank/DDBJ whole genome shotgun (WGS) entry which is preliminary data.</text>
</comment>
<dbReference type="SUPFAM" id="SSF46785">
    <property type="entry name" value="Winged helix' DNA-binding domain"/>
    <property type="match status" value="1"/>
</dbReference>
<protein>
    <recommendedName>
        <fullName evidence="3">Fork-head domain-containing protein</fullName>
    </recommendedName>
</protein>
<evidence type="ECO:0000256" key="2">
    <source>
        <dbReference type="PROSITE-ProRule" id="PRU00089"/>
    </source>
</evidence>
<dbReference type="STRING" id="1805483.A0A177EJ91"/>
<dbReference type="RefSeq" id="XP_067545626.1">
    <property type="nucleotide sequence ID" value="XM_067687918.1"/>
</dbReference>
<dbReference type="Proteomes" id="UP000185944">
    <property type="component" value="Unassembled WGS sequence"/>
</dbReference>
<gene>
    <name evidence="4" type="ORF">NEDG_00500</name>
</gene>